<keyword evidence="5 6" id="KW-0472">Membrane</keyword>
<evidence type="ECO:0000256" key="2">
    <source>
        <dbReference type="ARBA" id="ARBA00022475"/>
    </source>
</evidence>
<gene>
    <name evidence="7" type="ORF">M8523_08355</name>
</gene>
<feature type="transmembrane region" description="Helical" evidence="6">
    <location>
        <begin position="167"/>
        <end position="187"/>
    </location>
</feature>
<dbReference type="Pfam" id="PF13440">
    <property type="entry name" value="Polysacc_synt_3"/>
    <property type="match status" value="1"/>
</dbReference>
<name>A0AA41YSZ9_9HYPH</name>
<feature type="transmembrane region" description="Helical" evidence="6">
    <location>
        <begin position="288"/>
        <end position="307"/>
    </location>
</feature>
<proteinExistence type="predicted"/>
<keyword evidence="8" id="KW-1185">Reference proteome</keyword>
<feature type="transmembrane region" description="Helical" evidence="6">
    <location>
        <begin position="109"/>
        <end position="129"/>
    </location>
</feature>
<sequence>MALARGLISYAPAVIIPRLVTLLQVTLLTRLIAPAEFGTFVLLVTLGDALDALCCNWIRVVLARFGAGQSRDTLAEEAGRSVLQFLAVTLGIALPAAAVTACWQHVDALPFFLCLAAYLITNGTTRLTLTVLSVRGQKLPFFVVEAVRTIGGFAGVMGLAWSGTTTHYAPLMAAMNVAAALAAVIGLSQAFRGLGFRRPLHWAPDRVNYILPLLAGTAVSVMLGSSDRFVIETFAGPAALATYAASVMLARQPLEFLFSVVNVRTFPELMATFETEGPKAAGERMGDLLSIMALLTCPAAIGLALVAEPLAATFLTPAYVGPARFIIPLGAMAGLMIGFKTFVFDQVLHMRKAIWGNTLMVLPVMLIGVVLSGFLASRIGGVGCVIGLLVQSGLALAVSMVQAVRLLPIVPHRADLARIGLMCAAMTVAVSAALALLADYPAALRLGCAVLIGGGSYAAAALALKPGPVRDLLPVRVKAA</sequence>
<comment type="subcellular location">
    <subcellularLocation>
        <location evidence="1">Cell membrane</location>
        <topology evidence="1">Multi-pass membrane protein</topology>
    </subcellularLocation>
</comment>
<dbReference type="GO" id="GO:0005886">
    <property type="term" value="C:plasma membrane"/>
    <property type="evidence" value="ECO:0007669"/>
    <property type="project" value="UniProtKB-SubCell"/>
</dbReference>
<dbReference type="RefSeq" id="WP_282584385.1">
    <property type="nucleotide sequence ID" value="NZ_JAMOIM010000004.1"/>
</dbReference>
<keyword evidence="4 6" id="KW-1133">Transmembrane helix</keyword>
<dbReference type="AlphaFoldDB" id="A0AA41YSZ9"/>
<keyword evidence="3 6" id="KW-0812">Transmembrane</keyword>
<feature type="transmembrane region" description="Helical" evidence="6">
    <location>
        <begin position="443"/>
        <end position="464"/>
    </location>
</feature>
<feature type="transmembrane region" description="Helical" evidence="6">
    <location>
        <begin position="319"/>
        <end position="342"/>
    </location>
</feature>
<feature type="transmembrane region" description="Helical" evidence="6">
    <location>
        <begin position="416"/>
        <end position="437"/>
    </location>
</feature>
<dbReference type="PANTHER" id="PTHR30250:SF11">
    <property type="entry name" value="O-ANTIGEN TRANSPORTER-RELATED"/>
    <property type="match status" value="1"/>
</dbReference>
<accession>A0AA41YSZ9</accession>
<comment type="caution">
    <text evidence="7">The sequence shown here is derived from an EMBL/GenBank/DDBJ whole genome shotgun (WGS) entry which is preliminary data.</text>
</comment>
<feature type="transmembrane region" description="Helical" evidence="6">
    <location>
        <begin position="141"/>
        <end position="161"/>
    </location>
</feature>
<feature type="transmembrane region" description="Helical" evidence="6">
    <location>
        <begin position="380"/>
        <end position="404"/>
    </location>
</feature>
<evidence type="ECO:0000256" key="3">
    <source>
        <dbReference type="ARBA" id="ARBA00022692"/>
    </source>
</evidence>
<evidence type="ECO:0000256" key="6">
    <source>
        <dbReference type="SAM" id="Phobius"/>
    </source>
</evidence>
<evidence type="ECO:0000256" key="4">
    <source>
        <dbReference type="ARBA" id="ARBA00022989"/>
    </source>
</evidence>
<evidence type="ECO:0000256" key="5">
    <source>
        <dbReference type="ARBA" id="ARBA00023136"/>
    </source>
</evidence>
<reference evidence="7" key="1">
    <citation type="submission" date="2022-05" db="EMBL/GenBank/DDBJ databases">
        <authorList>
            <person name="Pankratov T."/>
        </authorList>
    </citation>
    <scope>NUCLEOTIDE SEQUENCE</scope>
    <source>
        <strain evidence="7">BP6-180914</strain>
    </source>
</reference>
<evidence type="ECO:0000313" key="7">
    <source>
        <dbReference type="EMBL" id="MCW6508031.1"/>
    </source>
</evidence>
<dbReference type="EMBL" id="JAMOIM010000004">
    <property type="protein sequence ID" value="MCW6508031.1"/>
    <property type="molecule type" value="Genomic_DNA"/>
</dbReference>
<dbReference type="Proteomes" id="UP001165667">
    <property type="component" value="Unassembled WGS sequence"/>
</dbReference>
<evidence type="ECO:0000256" key="1">
    <source>
        <dbReference type="ARBA" id="ARBA00004651"/>
    </source>
</evidence>
<feature type="transmembrane region" description="Helical" evidence="6">
    <location>
        <begin position="40"/>
        <end position="62"/>
    </location>
</feature>
<evidence type="ECO:0000313" key="8">
    <source>
        <dbReference type="Proteomes" id="UP001165667"/>
    </source>
</evidence>
<dbReference type="InterPro" id="IPR050833">
    <property type="entry name" value="Poly_Biosynth_Transport"/>
</dbReference>
<feature type="transmembrane region" description="Helical" evidence="6">
    <location>
        <begin position="354"/>
        <end position="374"/>
    </location>
</feature>
<dbReference type="PANTHER" id="PTHR30250">
    <property type="entry name" value="PST FAMILY PREDICTED COLANIC ACID TRANSPORTER"/>
    <property type="match status" value="1"/>
</dbReference>
<keyword evidence="2" id="KW-1003">Cell membrane</keyword>
<protein>
    <submittedName>
        <fullName evidence="7">Oligosaccharide flippase family protein</fullName>
    </submittedName>
</protein>
<feature type="transmembrane region" description="Helical" evidence="6">
    <location>
        <begin position="7"/>
        <end position="28"/>
    </location>
</feature>
<organism evidence="7 8">
    <name type="scientific">Lichenifustis flavocetrariae</name>
    <dbReference type="NCBI Taxonomy" id="2949735"/>
    <lineage>
        <taxon>Bacteria</taxon>
        <taxon>Pseudomonadati</taxon>
        <taxon>Pseudomonadota</taxon>
        <taxon>Alphaproteobacteria</taxon>
        <taxon>Hyphomicrobiales</taxon>
        <taxon>Lichenihabitantaceae</taxon>
        <taxon>Lichenifustis</taxon>
    </lineage>
</organism>
<feature type="transmembrane region" description="Helical" evidence="6">
    <location>
        <begin position="82"/>
        <end position="103"/>
    </location>
</feature>